<reference evidence="6" key="2">
    <citation type="submission" date="2024-06" db="EMBL/GenBank/DDBJ databases">
        <authorList>
            <person name="Petrova K.O."/>
            <person name="Toshchakov S.V."/>
            <person name="Boltjanskaja Y.V."/>
            <person name="Kevbrin V."/>
        </authorList>
    </citation>
    <scope>NUCLEOTIDE SEQUENCE</scope>
    <source>
        <strain evidence="6">Z-910T</strain>
    </source>
</reference>
<evidence type="ECO:0000313" key="6">
    <source>
        <dbReference type="EMBL" id="XBX74820.1"/>
    </source>
</evidence>
<name>A0AAU7VLB7_9FIRM</name>
<proteinExistence type="predicted"/>
<dbReference type="PROSITE" id="PS50110">
    <property type="entry name" value="RESPONSE_REGULATORY"/>
    <property type="match status" value="1"/>
</dbReference>
<feature type="modified residue" description="4-aspartylphosphate" evidence="4">
    <location>
        <position position="54"/>
    </location>
</feature>
<dbReference type="SUPFAM" id="SSF52172">
    <property type="entry name" value="CheY-like"/>
    <property type="match status" value="1"/>
</dbReference>
<sequence>MDKKTILITDDQYGIRRLLKEVFESRGITVLEASDGLQAIEKLHKHTVDLMLLDMKMPNLDGLSTLKVLKEKEIKVDVIFMTAYGEDRLTTEAKELGSNSHIFKPFDIEYVLEVVEKHLFNKK</sequence>
<reference evidence="6" key="1">
    <citation type="journal article" date="2013" name="Extremophiles">
        <title>Proteinivorax tanatarense gen. nov., sp. nov., an anaerobic, haloalkaliphilic, proteolytic bacterium isolated from a decaying algal bloom, and proposal of Proteinivoraceae fam. nov.</title>
        <authorList>
            <person name="Kevbrin V."/>
            <person name="Boltyanskaya Y."/>
            <person name="Zhilina T."/>
            <person name="Kolganova T."/>
            <person name="Lavrentjeva E."/>
            <person name="Kuznetsov B."/>
        </authorList>
    </citation>
    <scope>NUCLEOTIDE SEQUENCE</scope>
    <source>
        <strain evidence="6">Z-910T</strain>
    </source>
</reference>
<dbReference type="PANTHER" id="PTHR44591">
    <property type="entry name" value="STRESS RESPONSE REGULATOR PROTEIN 1"/>
    <property type="match status" value="1"/>
</dbReference>
<dbReference type="InterPro" id="IPR001789">
    <property type="entry name" value="Sig_transdc_resp-reg_receiver"/>
</dbReference>
<evidence type="ECO:0000259" key="5">
    <source>
        <dbReference type="PROSITE" id="PS50110"/>
    </source>
</evidence>
<dbReference type="AlphaFoldDB" id="A0AAU7VLB7"/>
<accession>A0AAU7VLB7</accession>
<dbReference type="EMBL" id="CP158367">
    <property type="protein sequence ID" value="XBX74820.1"/>
    <property type="molecule type" value="Genomic_DNA"/>
</dbReference>
<evidence type="ECO:0000256" key="1">
    <source>
        <dbReference type="ARBA" id="ARBA00018672"/>
    </source>
</evidence>
<dbReference type="RefSeq" id="WP_350343569.1">
    <property type="nucleotide sequence ID" value="NZ_CP158367.1"/>
</dbReference>
<dbReference type="GO" id="GO:0000160">
    <property type="term" value="P:phosphorelay signal transduction system"/>
    <property type="evidence" value="ECO:0007669"/>
    <property type="project" value="InterPro"/>
</dbReference>
<protein>
    <recommendedName>
        <fullName evidence="1">Stage 0 sporulation protein A homolog</fullName>
    </recommendedName>
</protein>
<dbReference type="Pfam" id="PF00072">
    <property type="entry name" value="Response_reg"/>
    <property type="match status" value="1"/>
</dbReference>
<evidence type="ECO:0000256" key="2">
    <source>
        <dbReference type="ARBA" id="ARBA00022553"/>
    </source>
</evidence>
<evidence type="ECO:0000256" key="4">
    <source>
        <dbReference type="PROSITE-ProRule" id="PRU00169"/>
    </source>
</evidence>
<dbReference type="InterPro" id="IPR011006">
    <property type="entry name" value="CheY-like_superfamily"/>
</dbReference>
<dbReference type="SMART" id="SM00448">
    <property type="entry name" value="REC"/>
    <property type="match status" value="1"/>
</dbReference>
<dbReference type="Gene3D" id="3.40.50.2300">
    <property type="match status" value="1"/>
</dbReference>
<feature type="domain" description="Response regulatory" evidence="5">
    <location>
        <begin position="5"/>
        <end position="119"/>
    </location>
</feature>
<comment type="function">
    <text evidence="3">May play the central regulatory role in sporulation. It may be an element of the effector pathway responsible for the activation of sporulation genes in response to nutritional stress. Spo0A may act in concert with spo0H (a sigma factor) to control the expression of some genes that are critical to the sporulation process.</text>
</comment>
<gene>
    <name evidence="6" type="ORF">PRVXT_002880</name>
</gene>
<organism evidence="6">
    <name type="scientific">Proteinivorax tanatarense</name>
    <dbReference type="NCBI Taxonomy" id="1260629"/>
    <lineage>
        <taxon>Bacteria</taxon>
        <taxon>Bacillati</taxon>
        <taxon>Bacillota</taxon>
        <taxon>Clostridia</taxon>
        <taxon>Eubacteriales</taxon>
        <taxon>Proteinivoracaceae</taxon>
        <taxon>Proteinivorax</taxon>
    </lineage>
</organism>
<dbReference type="PANTHER" id="PTHR44591:SF3">
    <property type="entry name" value="RESPONSE REGULATORY DOMAIN-CONTAINING PROTEIN"/>
    <property type="match status" value="1"/>
</dbReference>
<evidence type="ECO:0000256" key="3">
    <source>
        <dbReference type="ARBA" id="ARBA00024867"/>
    </source>
</evidence>
<keyword evidence="2 4" id="KW-0597">Phosphoprotein</keyword>
<dbReference type="InterPro" id="IPR050595">
    <property type="entry name" value="Bact_response_regulator"/>
</dbReference>